<name>A0A7C3PKB1_9CYAN</name>
<dbReference type="Gene3D" id="1.20.120.1490">
    <property type="match status" value="1"/>
</dbReference>
<accession>A0A7C3PKB1</accession>
<evidence type="ECO:0000313" key="2">
    <source>
        <dbReference type="EMBL" id="HFN00121.1"/>
    </source>
</evidence>
<feature type="region of interest" description="Disordered" evidence="1">
    <location>
        <begin position="143"/>
        <end position="164"/>
    </location>
</feature>
<dbReference type="InterPro" id="IPR025961">
    <property type="entry name" value="Metal_resist"/>
</dbReference>
<sequence length="164" mass="18939">MTVRRVSLIAVALVAFGGAIALTVPSSLLPQPSLSFGQNNRRETRSDEGMAWLQELDLSSDQVQRIQTVRRRYQPQMMEYRETVQQARQEFVAVMASEASSDEVRQKHRQYRALKTKLDEARFESLLEIREVLTPAQRVKLAEKMQSRRARWREGDRPSKPPTP</sequence>
<dbReference type="Pfam" id="PF13801">
    <property type="entry name" value="Metal_resist"/>
    <property type="match status" value="1"/>
</dbReference>
<dbReference type="EMBL" id="DSRU01000294">
    <property type="protein sequence ID" value="HFN00121.1"/>
    <property type="molecule type" value="Genomic_DNA"/>
</dbReference>
<dbReference type="AlphaFoldDB" id="A0A7C3PKB1"/>
<reference evidence="2" key="1">
    <citation type="journal article" date="2020" name="mSystems">
        <title>Genome- and Community-Level Interaction Insights into Carbon Utilization and Element Cycling Functions of Hydrothermarchaeota in Hydrothermal Sediment.</title>
        <authorList>
            <person name="Zhou Z."/>
            <person name="Liu Y."/>
            <person name="Xu W."/>
            <person name="Pan J."/>
            <person name="Luo Z.H."/>
            <person name="Li M."/>
        </authorList>
    </citation>
    <scope>NUCLEOTIDE SEQUENCE [LARGE SCALE GENOMIC DNA]</scope>
    <source>
        <strain evidence="2">SpSt-418</strain>
    </source>
</reference>
<dbReference type="CDD" id="cd09916">
    <property type="entry name" value="CpxP_like"/>
    <property type="match status" value="1"/>
</dbReference>
<dbReference type="GO" id="GO:0042597">
    <property type="term" value="C:periplasmic space"/>
    <property type="evidence" value="ECO:0007669"/>
    <property type="project" value="InterPro"/>
</dbReference>
<organism evidence="2">
    <name type="scientific">Oscillatoriales cyanobacterium SpSt-418</name>
    <dbReference type="NCBI Taxonomy" id="2282169"/>
    <lineage>
        <taxon>Bacteria</taxon>
        <taxon>Bacillati</taxon>
        <taxon>Cyanobacteriota</taxon>
        <taxon>Cyanophyceae</taxon>
        <taxon>Oscillatoriophycideae</taxon>
        <taxon>Oscillatoriales</taxon>
    </lineage>
</organism>
<dbReference type="InterPro" id="IPR012899">
    <property type="entry name" value="LTXXQ"/>
</dbReference>
<protein>
    <submittedName>
        <fullName evidence="2">Periplasmic heavy metal sensor</fullName>
    </submittedName>
</protein>
<comment type="caution">
    <text evidence="2">The sequence shown here is derived from an EMBL/GenBank/DDBJ whole genome shotgun (WGS) entry which is preliminary data.</text>
</comment>
<proteinExistence type="predicted"/>
<gene>
    <name evidence="2" type="ORF">ENR64_20660</name>
</gene>
<evidence type="ECO:0000256" key="1">
    <source>
        <dbReference type="SAM" id="MobiDB-lite"/>
    </source>
</evidence>